<dbReference type="Proteomes" id="UP000614424">
    <property type="component" value="Unassembled WGS sequence"/>
</dbReference>
<protein>
    <submittedName>
        <fullName evidence="2">Uncharacterized protein</fullName>
    </submittedName>
</protein>
<dbReference type="EMBL" id="JACNJZ010000165">
    <property type="protein sequence ID" value="MBC8318467.1"/>
    <property type="molecule type" value="Genomic_DNA"/>
</dbReference>
<comment type="caution">
    <text evidence="2">The sequence shown here is derived from an EMBL/GenBank/DDBJ whole genome shotgun (WGS) entry which is preliminary data.</text>
</comment>
<accession>A0A8J6NF02</accession>
<evidence type="ECO:0000313" key="3">
    <source>
        <dbReference type="Proteomes" id="UP000614424"/>
    </source>
</evidence>
<proteinExistence type="predicted"/>
<dbReference type="AlphaFoldDB" id="A0A8J6NF02"/>
<gene>
    <name evidence="2" type="ORF">H8E41_11220</name>
</gene>
<keyword evidence="1" id="KW-0175">Coiled coil</keyword>
<evidence type="ECO:0000313" key="2">
    <source>
        <dbReference type="EMBL" id="MBC8318467.1"/>
    </source>
</evidence>
<organism evidence="2 3">
    <name type="scientific">Candidatus Desulfobia pelagia</name>
    <dbReference type="NCBI Taxonomy" id="2841692"/>
    <lineage>
        <taxon>Bacteria</taxon>
        <taxon>Pseudomonadati</taxon>
        <taxon>Thermodesulfobacteriota</taxon>
        <taxon>Desulfobulbia</taxon>
        <taxon>Desulfobulbales</taxon>
        <taxon>Desulfobulbaceae</taxon>
        <taxon>Candidatus Desulfobia</taxon>
    </lineage>
</organism>
<name>A0A8J6NF02_9BACT</name>
<feature type="coiled-coil region" evidence="1">
    <location>
        <begin position="119"/>
        <end position="146"/>
    </location>
</feature>
<evidence type="ECO:0000256" key="1">
    <source>
        <dbReference type="SAM" id="Coils"/>
    </source>
</evidence>
<sequence length="235" mass="26846">MTSDITKFLSYEIKKELAERYFGFRKLIEEDKGSLEKDLRLSSQTIGNRIVIDLSRIYILLQDESLIDQFLTLTGLGEKFFYDPYIPTSPTIRTRVFTGVKTKGLTASGRFKNLVMCLYEALKKDIDEYREKLTELIDSQETIEEEINLFYRKNDIGTIMGFLRNIDGNHNSHGSLAGGLTSGFSESIENKMRVHPPAKVIEEMPMLPPLPPLSQIKKEIKNLAEKAFKLNGDII</sequence>
<reference evidence="2 3" key="1">
    <citation type="submission" date="2020-08" db="EMBL/GenBank/DDBJ databases">
        <title>Bridging the membrane lipid divide: bacteria of the FCB group superphylum have the potential to synthesize archaeal ether lipids.</title>
        <authorList>
            <person name="Villanueva L."/>
            <person name="Von Meijenfeldt F.A.B."/>
            <person name="Westbye A.B."/>
            <person name="Yadav S."/>
            <person name="Hopmans E.C."/>
            <person name="Dutilh B.E."/>
            <person name="Sinninghe Damste J.S."/>
        </authorList>
    </citation>
    <scope>NUCLEOTIDE SEQUENCE [LARGE SCALE GENOMIC DNA]</scope>
    <source>
        <strain evidence="2">NIOZ-UU47</strain>
    </source>
</reference>